<reference evidence="1 2" key="1">
    <citation type="journal article" date="2018" name="Nat. Genet.">
        <title>The Rosa genome provides new insights in the design of modern roses.</title>
        <authorList>
            <person name="Bendahmane M."/>
        </authorList>
    </citation>
    <scope>NUCLEOTIDE SEQUENCE [LARGE SCALE GENOMIC DNA]</scope>
    <source>
        <strain evidence="2">cv. Old Blush</strain>
    </source>
</reference>
<gene>
    <name evidence="1" type="ORF">RchiOBHm_Chr2g0124971</name>
</gene>
<dbReference type="EMBL" id="PDCK01000040">
    <property type="protein sequence ID" value="PRQ49712.1"/>
    <property type="molecule type" value="Genomic_DNA"/>
</dbReference>
<evidence type="ECO:0000313" key="1">
    <source>
        <dbReference type="EMBL" id="PRQ49712.1"/>
    </source>
</evidence>
<dbReference type="Gramene" id="PRQ49712">
    <property type="protein sequence ID" value="PRQ49712"/>
    <property type="gene ID" value="RchiOBHm_Chr2g0124971"/>
</dbReference>
<dbReference type="Proteomes" id="UP000238479">
    <property type="component" value="Chromosome 2"/>
</dbReference>
<comment type="caution">
    <text evidence="1">The sequence shown here is derived from an EMBL/GenBank/DDBJ whole genome shotgun (WGS) entry which is preliminary data.</text>
</comment>
<dbReference type="AlphaFoldDB" id="A0A2P6RTH8"/>
<protein>
    <submittedName>
        <fullName evidence="1">Uncharacterized protein</fullName>
    </submittedName>
</protein>
<sequence>MIHLNLAIIYGSISLIYKEKKVTCNFPNLKYTDDTEHTSEHTVI</sequence>
<accession>A0A2P6RTH8</accession>
<proteinExistence type="predicted"/>
<organism evidence="1 2">
    <name type="scientific">Rosa chinensis</name>
    <name type="common">China rose</name>
    <dbReference type="NCBI Taxonomy" id="74649"/>
    <lineage>
        <taxon>Eukaryota</taxon>
        <taxon>Viridiplantae</taxon>
        <taxon>Streptophyta</taxon>
        <taxon>Embryophyta</taxon>
        <taxon>Tracheophyta</taxon>
        <taxon>Spermatophyta</taxon>
        <taxon>Magnoliopsida</taxon>
        <taxon>eudicotyledons</taxon>
        <taxon>Gunneridae</taxon>
        <taxon>Pentapetalae</taxon>
        <taxon>rosids</taxon>
        <taxon>fabids</taxon>
        <taxon>Rosales</taxon>
        <taxon>Rosaceae</taxon>
        <taxon>Rosoideae</taxon>
        <taxon>Rosoideae incertae sedis</taxon>
        <taxon>Rosa</taxon>
    </lineage>
</organism>
<evidence type="ECO:0000313" key="2">
    <source>
        <dbReference type="Proteomes" id="UP000238479"/>
    </source>
</evidence>
<keyword evidence="2" id="KW-1185">Reference proteome</keyword>
<name>A0A2P6RTH8_ROSCH</name>